<proteinExistence type="predicted"/>
<accession>A0A8K0QXL3</accession>
<organism evidence="1 2">
    <name type="scientific">Paraphoma chrysanthemicola</name>
    <dbReference type="NCBI Taxonomy" id="798071"/>
    <lineage>
        <taxon>Eukaryota</taxon>
        <taxon>Fungi</taxon>
        <taxon>Dikarya</taxon>
        <taxon>Ascomycota</taxon>
        <taxon>Pezizomycotina</taxon>
        <taxon>Dothideomycetes</taxon>
        <taxon>Pleosporomycetidae</taxon>
        <taxon>Pleosporales</taxon>
        <taxon>Pleosporineae</taxon>
        <taxon>Phaeosphaeriaceae</taxon>
        <taxon>Paraphoma</taxon>
    </lineage>
</organism>
<evidence type="ECO:0000313" key="2">
    <source>
        <dbReference type="Proteomes" id="UP000813461"/>
    </source>
</evidence>
<reference evidence="1" key="1">
    <citation type="journal article" date="2021" name="Nat. Commun.">
        <title>Genetic determinants of endophytism in the Arabidopsis root mycobiome.</title>
        <authorList>
            <person name="Mesny F."/>
            <person name="Miyauchi S."/>
            <person name="Thiergart T."/>
            <person name="Pickel B."/>
            <person name="Atanasova L."/>
            <person name="Karlsson M."/>
            <person name="Huettel B."/>
            <person name="Barry K.W."/>
            <person name="Haridas S."/>
            <person name="Chen C."/>
            <person name="Bauer D."/>
            <person name="Andreopoulos W."/>
            <person name="Pangilinan J."/>
            <person name="LaButti K."/>
            <person name="Riley R."/>
            <person name="Lipzen A."/>
            <person name="Clum A."/>
            <person name="Drula E."/>
            <person name="Henrissat B."/>
            <person name="Kohler A."/>
            <person name="Grigoriev I.V."/>
            <person name="Martin F.M."/>
            <person name="Hacquard S."/>
        </authorList>
    </citation>
    <scope>NUCLEOTIDE SEQUENCE</scope>
    <source>
        <strain evidence="1">MPI-SDFR-AT-0120</strain>
    </source>
</reference>
<gene>
    <name evidence="1" type="ORF">FB567DRAFT_135444</name>
</gene>
<dbReference type="EMBL" id="JAGMVJ010000017">
    <property type="protein sequence ID" value="KAH7078431.1"/>
    <property type="molecule type" value="Genomic_DNA"/>
</dbReference>
<sequence length="226" mass="25458">MPHCCLHFLQPLRTLIVTNGGCHTKSFAPATTISDHRLFEPSTNTLGEPWHRAVQLWLGQQAFKTPLTLLRYWQAYIVRLSGMQLRPLPASATKAAGMIGTVESPAESHTARTVFEVSTGTQPLVASPHRYLQASMILPKSNGTSAHSWRMLCGCLRYVVPRCVELCNHPGLQVRKSSSHMMLVAHKQDWYLQHVFLILRYSTSTSAWSADYWSRAFCCPVSHIQR</sequence>
<name>A0A8K0QXL3_9PLEO</name>
<comment type="caution">
    <text evidence="1">The sequence shown here is derived from an EMBL/GenBank/DDBJ whole genome shotgun (WGS) entry which is preliminary data.</text>
</comment>
<keyword evidence="2" id="KW-1185">Reference proteome</keyword>
<dbReference type="Proteomes" id="UP000813461">
    <property type="component" value="Unassembled WGS sequence"/>
</dbReference>
<evidence type="ECO:0000313" key="1">
    <source>
        <dbReference type="EMBL" id="KAH7078431.1"/>
    </source>
</evidence>
<protein>
    <submittedName>
        <fullName evidence="1">Uncharacterized protein</fullName>
    </submittedName>
</protein>
<dbReference type="AlphaFoldDB" id="A0A8K0QXL3"/>